<feature type="transmembrane region" description="Helical" evidence="5">
    <location>
        <begin position="199"/>
        <end position="218"/>
    </location>
</feature>
<dbReference type="AlphaFoldDB" id="A0AAN4VVQ8"/>
<evidence type="ECO:0000256" key="3">
    <source>
        <dbReference type="ARBA" id="ARBA00023066"/>
    </source>
</evidence>
<dbReference type="GO" id="GO:0005886">
    <property type="term" value="C:plasma membrane"/>
    <property type="evidence" value="ECO:0007669"/>
    <property type="project" value="UniProtKB-SubCell"/>
</dbReference>
<feature type="binding site" evidence="5">
    <location>
        <position position="316"/>
    </location>
    <ligand>
        <name>S-methyl-5'-thioadenosine</name>
        <dbReference type="ChEBI" id="CHEBI:17509"/>
    </ligand>
</feature>
<dbReference type="RefSeq" id="WP_338236624.1">
    <property type="nucleotide sequence ID" value="NZ_BQKE01000001.1"/>
</dbReference>
<dbReference type="CDD" id="cd02440">
    <property type="entry name" value="AdoMet_MTases"/>
    <property type="match status" value="1"/>
</dbReference>
<dbReference type="NCBIfam" id="NF002956">
    <property type="entry name" value="PRK03612.1"/>
    <property type="match status" value="1"/>
</dbReference>
<comment type="caution">
    <text evidence="8">The sequence shown here is derived from an EMBL/GenBank/DDBJ whole genome shotgun (WGS) entry which is preliminary data.</text>
</comment>
<dbReference type="HAMAP" id="MF_00198">
    <property type="entry name" value="Spermidine_synth"/>
    <property type="match status" value="1"/>
</dbReference>
<keyword evidence="4 5" id="KW-0620">Polyamine biosynthesis</keyword>
<dbReference type="PANTHER" id="PTHR43317">
    <property type="entry name" value="THERMOSPERMINE SYNTHASE ACAULIS5"/>
    <property type="match status" value="1"/>
</dbReference>
<dbReference type="InterPro" id="IPR030374">
    <property type="entry name" value="PABS"/>
</dbReference>
<keyword evidence="9" id="KW-1185">Reference proteome</keyword>
<dbReference type="InterPro" id="IPR030373">
    <property type="entry name" value="PABS_CS"/>
</dbReference>
<feature type="binding site" evidence="5">
    <location>
        <position position="272"/>
    </location>
    <ligand>
        <name>spermidine</name>
        <dbReference type="ChEBI" id="CHEBI:57834"/>
    </ligand>
</feature>
<keyword evidence="3 5" id="KW-0745">Spermidine biosynthesis</keyword>
<feature type="transmembrane region" description="Helical" evidence="5">
    <location>
        <begin position="145"/>
        <end position="163"/>
    </location>
</feature>
<evidence type="ECO:0000313" key="8">
    <source>
        <dbReference type="EMBL" id="GJM60989.1"/>
    </source>
</evidence>
<dbReference type="EC" id="2.5.1.16" evidence="5"/>
<dbReference type="InterPro" id="IPR029063">
    <property type="entry name" value="SAM-dependent_MTases_sf"/>
</dbReference>
<evidence type="ECO:0000256" key="2">
    <source>
        <dbReference type="ARBA" id="ARBA00022679"/>
    </source>
</evidence>
<keyword evidence="5" id="KW-0812">Transmembrane</keyword>
<evidence type="ECO:0000313" key="9">
    <source>
        <dbReference type="Proteomes" id="UP001310022"/>
    </source>
</evidence>
<evidence type="ECO:0000256" key="1">
    <source>
        <dbReference type="ARBA" id="ARBA00007867"/>
    </source>
</evidence>
<name>A0AAN4VVQ8_9BACT</name>
<comment type="function">
    <text evidence="5">Catalyzes the irreversible transfer of a propylamine group from the amino donor S-adenosylmethioninamine (decarboxy-AdoMet) to putrescine (1,4-diaminobutane) to yield spermidine.</text>
</comment>
<feature type="domain" description="PABS" evidence="7">
    <location>
        <begin position="213"/>
        <end position="447"/>
    </location>
</feature>
<dbReference type="Pfam" id="PF01564">
    <property type="entry name" value="Spermine_synth"/>
    <property type="match status" value="1"/>
</dbReference>
<dbReference type="SUPFAM" id="SSF53335">
    <property type="entry name" value="S-adenosyl-L-methionine-dependent methyltransferases"/>
    <property type="match status" value="1"/>
</dbReference>
<dbReference type="PANTHER" id="PTHR43317:SF1">
    <property type="entry name" value="THERMOSPERMINE SYNTHASE ACAULIS5"/>
    <property type="match status" value="1"/>
</dbReference>
<evidence type="ECO:0000256" key="6">
    <source>
        <dbReference type="PROSITE-ProRule" id="PRU00354"/>
    </source>
</evidence>
<feature type="transmembrane region" description="Helical" evidence="5">
    <location>
        <begin position="69"/>
        <end position="94"/>
    </location>
</feature>
<dbReference type="GO" id="GO:0010487">
    <property type="term" value="F:thermospermine synthase activity"/>
    <property type="evidence" value="ECO:0007669"/>
    <property type="project" value="UniProtKB-ARBA"/>
</dbReference>
<feature type="binding site" evidence="5">
    <location>
        <begin position="350"/>
        <end position="351"/>
    </location>
    <ligand>
        <name>S-methyl-5'-thioadenosine</name>
        <dbReference type="ChEBI" id="CHEBI:17509"/>
    </ligand>
</feature>
<protein>
    <recommendedName>
        <fullName evidence="5">Polyamine aminopropyltransferase</fullName>
    </recommendedName>
    <alternativeName>
        <fullName evidence="5">Putrescine aminopropyltransferase</fullName>
        <shortName evidence="5">PAPT</shortName>
    </alternativeName>
    <alternativeName>
        <fullName evidence="5">Spermidine synthase</fullName>
        <shortName evidence="5">SPDS</shortName>
        <shortName evidence="5">SPDSY</shortName>
        <ecNumber evidence="5">2.5.1.16</ecNumber>
    </alternativeName>
</protein>
<comment type="caution">
    <text evidence="5">Lacks conserved residue(s) required for the propagation of feature annotation.</text>
</comment>
<dbReference type="Proteomes" id="UP001310022">
    <property type="component" value="Unassembled WGS sequence"/>
</dbReference>
<dbReference type="PROSITE" id="PS51006">
    <property type="entry name" value="PABS_2"/>
    <property type="match status" value="1"/>
</dbReference>
<evidence type="ECO:0000259" key="7">
    <source>
        <dbReference type="PROSITE" id="PS51006"/>
    </source>
</evidence>
<comment type="subcellular location">
    <subcellularLocation>
        <location evidence="5">Cell membrane</location>
        <topology evidence="5">Multi-pass membrane protein</topology>
    </subcellularLocation>
</comment>
<feature type="binding site" evidence="5">
    <location>
        <position position="242"/>
    </location>
    <ligand>
        <name>S-methyl-5'-thioadenosine</name>
        <dbReference type="ChEBI" id="CHEBI:17509"/>
    </ligand>
</feature>
<dbReference type="PROSITE" id="PS01330">
    <property type="entry name" value="PABS_1"/>
    <property type="match status" value="1"/>
</dbReference>
<feature type="active site" description="Proton acceptor" evidence="5 6">
    <location>
        <position position="368"/>
    </location>
</feature>
<comment type="catalytic activity">
    <reaction evidence="5">
        <text>S-adenosyl 3-(methylsulfanyl)propylamine + putrescine = S-methyl-5'-thioadenosine + spermidine + H(+)</text>
        <dbReference type="Rhea" id="RHEA:12721"/>
        <dbReference type="ChEBI" id="CHEBI:15378"/>
        <dbReference type="ChEBI" id="CHEBI:17509"/>
        <dbReference type="ChEBI" id="CHEBI:57443"/>
        <dbReference type="ChEBI" id="CHEBI:57834"/>
        <dbReference type="ChEBI" id="CHEBI:326268"/>
        <dbReference type="EC" id="2.5.1.16"/>
    </reaction>
</comment>
<dbReference type="EMBL" id="BQKE01000001">
    <property type="protein sequence ID" value="GJM60989.1"/>
    <property type="molecule type" value="Genomic_DNA"/>
</dbReference>
<organism evidence="8 9">
    <name type="scientific">Persicobacter diffluens</name>
    <dbReference type="NCBI Taxonomy" id="981"/>
    <lineage>
        <taxon>Bacteria</taxon>
        <taxon>Pseudomonadati</taxon>
        <taxon>Bacteroidota</taxon>
        <taxon>Cytophagia</taxon>
        <taxon>Cytophagales</taxon>
        <taxon>Persicobacteraceae</taxon>
        <taxon>Persicobacter</taxon>
    </lineage>
</organism>
<dbReference type="GO" id="GO:0004766">
    <property type="term" value="F:spermidine synthase activity"/>
    <property type="evidence" value="ECO:0007669"/>
    <property type="project" value="UniProtKB-UniRule"/>
</dbReference>
<accession>A0AAN4VVQ8</accession>
<keyword evidence="5" id="KW-1133">Transmembrane helix</keyword>
<dbReference type="GO" id="GO:0008295">
    <property type="term" value="P:spermidine biosynthetic process"/>
    <property type="evidence" value="ECO:0007669"/>
    <property type="project" value="UniProtKB-UniRule"/>
</dbReference>
<dbReference type="Gene3D" id="3.40.50.150">
    <property type="entry name" value="Vaccinia Virus protein VP39"/>
    <property type="match status" value="1"/>
</dbReference>
<comment type="pathway">
    <text evidence="5">Amine and polyamine biosynthesis; spermidine biosynthesis; spermidine from putrescine: step 1/1.</text>
</comment>
<comment type="subunit">
    <text evidence="5">Homodimer or homotetramer.</text>
</comment>
<keyword evidence="5" id="KW-1003">Cell membrane</keyword>
<keyword evidence="5" id="KW-0472">Membrane</keyword>
<feature type="transmembrane region" description="Helical" evidence="5">
    <location>
        <begin position="100"/>
        <end position="124"/>
    </location>
</feature>
<gene>
    <name evidence="8" type="primary">speE2</name>
    <name evidence="5" type="synonym">speE</name>
    <name evidence="8" type="ORF">PEDI_15410</name>
</gene>
<sequence length="516" mass="58590">MTKDPIFSRSLKIALFATGLSGIVAEYVLSTLASYFLGDSVIQFTLIVSLMLFAMGLGSRISRRFDEDLLATFISLEYILSFLVTFASLIAYGISLFPALTAVVIYGLSIVIGLLIGMEIPLVIRMNDAYEELKVNVSNIMENDYYGSLLGGIFFAFIGRPYLGLTYTPFVLGMVNFAVAFWLFYLLKGHLKSGHLKKLRLASLFVMACWGLGLWKAGDIIAYGEQQRYADRVIFDQQTNYQRIVMTENKGEYWLFLNGNQQLSTLDEVPYHEAIVHPMLSQLKQPKDILILGGGDGCAVREVLKYPSVQNITLVDLDPAMTELAMEHPVMAEINQNAMKDPRVTVINGDGYTFLADHQNYYDGIIVDLPDPKNVDIGRLYSVEFYKLCYKHLRPDGLLVTQAGSPYYAEKAFHCIDLSFQQAGFNTLPYHTHLITLGEWGWILGSKNIPQEKMKEAFGRLDYPDEHTHWFNQSAMLMMMAFGKSVFKEDLSQVKPNYLHHPTLYKYYLDGRWELY</sequence>
<feature type="binding site" evidence="5">
    <location>
        <position position="296"/>
    </location>
    <ligand>
        <name>spermidine</name>
        <dbReference type="ChEBI" id="CHEBI:57834"/>
    </ligand>
</feature>
<evidence type="ECO:0000256" key="5">
    <source>
        <dbReference type="HAMAP-Rule" id="MF_00198"/>
    </source>
</evidence>
<reference evidence="8 9" key="1">
    <citation type="submission" date="2021-12" db="EMBL/GenBank/DDBJ databases">
        <title>Genome sequencing of bacteria with rrn-lacking chromosome and rrn-plasmid.</title>
        <authorList>
            <person name="Anda M."/>
            <person name="Iwasaki W."/>
        </authorList>
    </citation>
    <scope>NUCLEOTIDE SEQUENCE [LARGE SCALE GENOMIC DNA]</scope>
    <source>
        <strain evidence="8 9">NBRC 15940</strain>
    </source>
</reference>
<proteinExistence type="inferred from homology"/>
<feature type="transmembrane region" description="Helical" evidence="5">
    <location>
        <begin position="35"/>
        <end position="57"/>
    </location>
</feature>
<comment type="similarity">
    <text evidence="1 5">Belongs to the spermidine/spermine synthase family.</text>
</comment>
<feature type="transmembrane region" description="Helical" evidence="5">
    <location>
        <begin position="169"/>
        <end position="187"/>
    </location>
</feature>
<evidence type="ECO:0000256" key="4">
    <source>
        <dbReference type="ARBA" id="ARBA00023115"/>
    </source>
</evidence>
<keyword evidence="2 5" id="KW-0808">Transferase</keyword>
<dbReference type="InterPro" id="IPR001045">
    <property type="entry name" value="Spermi_synthase"/>
</dbReference>